<feature type="compositionally biased region" description="Basic and acidic residues" evidence="5">
    <location>
        <begin position="206"/>
        <end position="229"/>
    </location>
</feature>
<comment type="caution">
    <text evidence="7">The sequence shown here is derived from an EMBL/GenBank/DDBJ whole genome shotgun (WGS) entry which is preliminary data.</text>
</comment>
<proteinExistence type="inferred from homology"/>
<dbReference type="Gene3D" id="3.30.160.20">
    <property type="match status" value="1"/>
</dbReference>
<accession>A0ABR3QCV7</accession>
<dbReference type="InterPro" id="IPR045853">
    <property type="entry name" value="Pep_chain_release_fac_I_sf"/>
</dbReference>
<dbReference type="SUPFAM" id="SSF75620">
    <property type="entry name" value="Release factor"/>
    <property type="match status" value="1"/>
</dbReference>
<dbReference type="Pfam" id="PF00472">
    <property type="entry name" value="RF-1"/>
    <property type="match status" value="1"/>
</dbReference>
<dbReference type="GeneID" id="95984255"/>
<protein>
    <recommendedName>
        <fullName evidence="6">Prokaryotic-type class I peptide chain release factors domain-containing protein</fullName>
    </recommendedName>
</protein>
<evidence type="ECO:0000256" key="3">
    <source>
        <dbReference type="ARBA" id="ARBA00022946"/>
    </source>
</evidence>
<dbReference type="InterPro" id="IPR052405">
    <property type="entry name" value="Mito_Transl_Release_Factor"/>
</dbReference>
<dbReference type="RefSeq" id="XP_069212145.1">
    <property type="nucleotide sequence ID" value="XM_069351759.1"/>
</dbReference>
<comment type="similarity">
    <text evidence="2">Belongs to the prokaryotic/mitochondrial release factor family.</text>
</comment>
<name>A0ABR3QCV7_9TREE</name>
<gene>
    <name evidence="7" type="ORF">Q8F55_003212</name>
</gene>
<dbReference type="Proteomes" id="UP001565368">
    <property type="component" value="Unassembled WGS sequence"/>
</dbReference>
<feature type="region of interest" description="Disordered" evidence="5">
    <location>
        <begin position="185"/>
        <end position="259"/>
    </location>
</feature>
<evidence type="ECO:0000259" key="6">
    <source>
        <dbReference type="Pfam" id="PF00472"/>
    </source>
</evidence>
<reference evidence="7 8" key="1">
    <citation type="submission" date="2023-08" db="EMBL/GenBank/DDBJ databases">
        <title>Annotated Genome Sequence of Vanrija albida AlHP1.</title>
        <authorList>
            <person name="Herzog R."/>
        </authorList>
    </citation>
    <scope>NUCLEOTIDE SEQUENCE [LARGE SCALE GENOMIC DNA]</scope>
    <source>
        <strain evidence="7 8">AlHP1</strain>
    </source>
</reference>
<sequence length="259" mass="28061">MSLRPLRPLATLARSVRAAAVPRPALAPAVGCSYWRVPARAFASPPSQESADFFAEVEVDEGVDEALNLGDEVEEGVFVSVVAPPETAAARKAAPRSIKHLNRLLGRHEVPDLLESELEEKFVRGRGPGGQAINKTNSSVCLTHLPTGLRVQAQPTRSREENRAVARKILKERLDLMRRRGELDGVDTASAGGGAGEGQGALPPDASRKEKLAAEARTSSKAELRWEKERRRKLNRAKKVKRREGRGKEAADGEGEEGS</sequence>
<organism evidence="7 8">
    <name type="scientific">Vanrija albida</name>
    <dbReference type="NCBI Taxonomy" id="181172"/>
    <lineage>
        <taxon>Eukaryota</taxon>
        <taxon>Fungi</taxon>
        <taxon>Dikarya</taxon>
        <taxon>Basidiomycota</taxon>
        <taxon>Agaricomycotina</taxon>
        <taxon>Tremellomycetes</taxon>
        <taxon>Trichosporonales</taxon>
        <taxon>Trichosporonaceae</taxon>
        <taxon>Vanrija</taxon>
    </lineage>
</organism>
<dbReference type="InterPro" id="IPR000352">
    <property type="entry name" value="Pep_chain_release_fac_I"/>
</dbReference>
<feature type="domain" description="Prokaryotic-type class I peptide chain release factors" evidence="6">
    <location>
        <begin position="113"/>
        <end position="176"/>
    </location>
</feature>
<evidence type="ECO:0000256" key="4">
    <source>
        <dbReference type="ARBA" id="ARBA00023128"/>
    </source>
</evidence>
<dbReference type="PANTHER" id="PTHR46203">
    <property type="entry name" value="PROBABLE PEPTIDE CHAIN RELEASE FACTOR C12ORF65"/>
    <property type="match status" value="1"/>
</dbReference>
<keyword evidence="4" id="KW-0496">Mitochondrion</keyword>
<keyword evidence="3" id="KW-0809">Transit peptide</keyword>
<feature type="compositionally biased region" description="Basic residues" evidence="5">
    <location>
        <begin position="230"/>
        <end position="245"/>
    </location>
</feature>
<dbReference type="PANTHER" id="PTHR46203:SF1">
    <property type="entry name" value="MITOCHONDRIAL TRANSLATION RELEASE FACTOR IN RESCUE"/>
    <property type="match status" value="1"/>
</dbReference>
<evidence type="ECO:0000313" key="8">
    <source>
        <dbReference type="Proteomes" id="UP001565368"/>
    </source>
</evidence>
<evidence type="ECO:0000256" key="1">
    <source>
        <dbReference type="ARBA" id="ARBA00004173"/>
    </source>
</evidence>
<evidence type="ECO:0000256" key="5">
    <source>
        <dbReference type="SAM" id="MobiDB-lite"/>
    </source>
</evidence>
<evidence type="ECO:0000256" key="2">
    <source>
        <dbReference type="ARBA" id="ARBA00010835"/>
    </source>
</evidence>
<keyword evidence="8" id="KW-1185">Reference proteome</keyword>
<evidence type="ECO:0000313" key="7">
    <source>
        <dbReference type="EMBL" id="KAL1412201.1"/>
    </source>
</evidence>
<dbReference type="EMBL" id="JBBXJM010000002">
    <property type="protein sequence ID" value="KAL1412201.1"/>
    <property type="molecule type" value="Genomic_DNA"/>
</dbReference>
<comment type="subcellular location">
    <subcellularLocation>
        <location evidence="1">Mitochondrion</location>
    </subcellularLocation>
</comment>